<dbReference type="SMART" id="SM00448">
    <property type="entry name" value="REC"/>
    <property type="match status" value="1"/>
</dbReference>
<dbReference type="PRINTS" id="PR00344">
    <property type="entry name" value="BCTRLSENSOR"/>
</dbReference>
<dbReference type="Pfam" id="PF00512">
    <property type="entry name" value="HisKA"/>
    <property type="match status" value="1"/>
</dbReference>
<dbReference type="FunFam" id="3.30.565.10:FF:000010">
    <property type="entry name" value="Sensor histidine kinase RcsC"/>
    <property type="match status" value="1"/>
</dbReference>
<dbReference type="Proteomes" id="UP000321055">
    <property type="component" value="Unassembled WGS sequence"/>
</dbReference>
<feature type="domain" description="Histidine kinase" evidence="15">
    <location>
        <begin position="244"/>
        <end position="465"/>
    </location>
</feature>
<gene>
    <name evidence="17" type="ORF">E6Q60_05795</name>
</gene>
<dbReference type="Gene3D" id="3.30.565.10">
    <property type="entry name" value="Histidine kinase-like ATPase, C-terminal domain"/>
    <property type="match status" value="1"/>
</dbReference>
<protein>
    <recommendedName>
        <fullName evidence="11">Sensory/regulatory protein RpfC</fullName>
        <ecNumber evidence="2">2.7.13.3</ecNumber>
    </recommendedName>
    <alternativeName>
        <fullName evidence="12">Virulence sensor protein BvgS</fullName>
    </alternativeName>
</protein>
<proteinExistence type="predicted"/>
<dbReference type="PANTHER" id="PTHR45339:SF1">
    <property type="entry name" value="HYBRID SIGNAL TRANSDUCTION HISTIDINE KINASE J"/>
    <property type="match status" value="1"/>
</dbReference>
<dbReference type="SMART" id="SM00387">
    <property type="entry name" value="HATPase_c"/>
    <property type="match status" value="1"/>
</dbReference>
<dbReference type="Gene3D" id="1.10.287.130">
    <property type="match status" value="1"/>
</dbReference>
<feature type="transmembrane region" description="Helical" evidence="14">
    <location>
        <begin position="183"/>
        <end position="202"/>
    </location>
</feature>
<evidence type="ECO:0000256" key="6">
    <source>
        <dbReference type="ARBA" id="ARBA00022777"/>
    </source>
</evidence>
<comment type="subunit">
    <text evidence="10">At low DSF concentrations, interacts with RpfF.</text>
</comment>
<dbReference type="InterPro" id="IPR001789">
    <property type="entry name" value="Sig_transdc_resp-reg_receiver"/>
</dbReference>
<dbReference type="Pfam" id="PF00072">
    <property type="entry name" value="Response_reg"/>
    <property type="match status" value="1"/>
</dbReference>
<evidence type="ECO:0000256" key="8">
    <source>
        <dbReference type="ARBA" id="ARBA00023012"/>
    </source>
</evidence>
<keyword evidence="8" id="KW-0902">Two-component regulatory system</keyword>
<keyword evidence="7" id="KW-0067">ATP-binding</keyword>
<feature type="modified residue" description="4-aspartylphosphate" evidence="13">
    <location>
        <position position="541"/>
    </location>
</feature>
<dbReference type="SUPFAM" id="SSF52172">
    <property type="entry name" value="CheY-like"/>
    <property type="match status" value="1"/>
</dbReference>
<dbReference type="SUPFAM" id="SSF55874">
    <property type="entry name" value="ATPase domain of HSP90 chaperone/DNA topoisomerase II/histidine kinase"/>
    <property type="match status" value="1"/>
</dbReference>
<dbReference type="InterPro" id="IPR005467">
    <property type="entry name" value="His_kinase_dom"/>
</dbReference>
<keyword evidence="14" id="KW-0472">Membrane</keyword>
<feature type="transmembrane region" description="Helical" evidence="14">
    <location>
        <begin position="67"/>
        <end position="85"/>
    </location>
</feature>
<dbReference type="SMART" id="SM00388">
    <property type="entry name" value="HisKA"/>
    <property type="match status" value="1"/>
</dbReference>
<dbReference type="InterPro" id="IPR011006">
    <property type="entry name" value="CheY-like_superfamily"/>
</dbReference>
<comment type="catalytic activity">
    <reaction evidence="1">
        <text>ATP + protein L-histidine = ADP + protein N-phospho-L-histidine.</text>
        <dbReference type="EC" id="2.7.13.3"/>
    </reaction>
</comment>
<evidence type="ECO:0000256" key="7">
    <source>
        <dbReference type="ARBA" id="ARBA00022840"/>
    </source>
</evidence>
<evidence type="ECO:0000256" key="3">
    <source>
        <dbReference type="ARBA" id="ARBA00022553"/>
    </source>
</evidence>
<evidence type="ECO:0000256" key="5">
    <source>
        <dbReference type="ARBA" id="ARBA00022741"/>
    </source>
</evidence>
<dbReference type="InterPro" id="IPR004358">
    <property type="entry name" value="Sig_transdc_His_kin-like_C"/>
</dbReference>
<keyword evidence="3 13" id="KW-0597">Phosphoprotein</keyword>
<dbReference type="Gene3D" id="3.40.50.2300">
    <property type="match status" value="1"/>
</dbReference>
<keyword evidence="4" id="KW-0808">Transferase</keyword>
<evidence type="ECO:0000256" key="1">
    <source>
        <dbReference type="ARBA" id="ARBA00000085"/>
    </source>
</evidence>
<dbReference type="Pfam" id="PF02518">
    <property type="entry name" value="HATPase_c"/>
    <property type="match status" value="1"/>
</dbReference>
<evidence type="ECO:0000259" key="16">
    <source>
        <dbReference type="PROSITE" id="PS50110"/>
    </source>
</evidence>
<dbReference type="InterPro" id="IPR003594">
    <property type="entry name" value="HATPase_dom"/>
</dbReference>
<dbReference type="InterPro" id="IPR036097">
    <property type="entry name" value="HisK_dim/P_sf"/>
</dbReference>
<dbReference type="CDD" id="cd00082">
    <property type="entry name" value="HisKA"/>
    <property type="match status" value="1"/>
</dbReference>
<evidence type="ECO:0000256" key="12">
    <source>
        <dbReference type="ARBA" id="ARBA00070152"/>
    </source>
</evidence>
<dbReference type="CDD" id="cd17546">
    <property type="entry name" value="REC_hyHK_CKI1_RcsC-like"/>
    <property type="match status" value="1"/>
</dbReference>
<evidence type="ECO:0000256" key="14">
    <source>
        <dbReference type="SAM" id="Phobius"/>
    </source>
</evidence>
<dbReference type="CDD" id="cd16922">
    <property type="entry name" value="HATPase_EvgS-ArcB-TorS-like"/>
    <property type="match status" value="1"/>
</dbReference>
<comment type="caution">
    <text evidence="17">The sequence shown here is derived from an EMBL/GenBank/DDBJ whole genome shotgun (WGS) entry which is preliminary data.</text>
</comment>
<reference evidence="17 18" key="1">
    <citation type="submission" date="2018-09" db="EMBL/GenBank/DDBJ databases">
        <title>Metagenome Assembled Genomes from an Advanced Water Purification Facility.</title>
        <authorList>
            <person name="Stamps B.W."/>
            <person name="Spear J.R."/>
        </authorList>
    </citation>
    <scope>NUCLEOTIDE SEQUENCE [LARGE SCALE GENOMIC DNA]</scope>
    <source>
        <strain evidence="17">Bin_54_1</strain>
    </source>
</reference>
<keyword evidence="5" id="KW-0547">Nucleotide-binding</keyword>
<name>A0A5C7VXD3_9PROT</name>
<feature type="domain" description="Response regulatory" evidence="16">
    <location>
        <begin position="492"/>
        <end position="611"/>
    </location>
</feature>
<feature type="transmembrane region" description="Helical" evidence="14">
    <location>
        <begin position="43"/>
        <end position="61"/>
    </location>
</feature>
<dbReference type="EC" id="2.7.13.3" evidence="2"/>
<dbReference type="EMBL" id="SSFX01000039">
    <property type="protein sequence ID" value="TXI29152.1"/>
    <property type="molecule type" value="Genomic_DNA"/>
</dbReference>
<feature type="transmembrane region" description="Helical" evidence="14">
    <location>
        <begin position="132"/>
        <end position="150"/>
    </location>
</feature>
<evidence type="ECO:0000256" key="11">
    <source>
        <dbReference type="ARBA" id="ARBA00068150"/>
    </source>
</evidence>
<dbReference type="GO" id="GO:0005524">
    <property type="term" value="F:ATP binding"/>
    <property type="evidence" value="ECO:0007669"/>
    <property type="project" value="UniProtKB-KW"/>
</dbReference>
<evidence type="ECO:0000256" key="9">
    <source>
        <dbReference type="ARBA" id="ARBA00058004"/>
    </source>
</evidence>
<evidence type="ECO:0000259" key="15">
    <source>
        <dbReference type="PROSITE" id="PS50109"/>
    </source>
</evidence>
<dbReference type="GO" id="GO:0000155">
    <property type="term" value="F:phosphorelay sensor kinase activity"/>
    <property type="evidence" value="ECO:0007669"/>
    <property type="project" value="InterPro"/>
</dbReference>
<evidence type="ECO:0000256" key="4">
    <source>
        <dbReference type="ARBA" id="ARBA00022679"/>
    </source>
</evidence>
<comment type="function">
    <text evidence="9">Member of the two-component regulatory system BvgS/BvgA. Phosphorylates BvgA via a four-step phosphorelay in response to environmental signals.</text>
</comment>
<evidence type="ECO:0000313" key="17">
    <source>
        <dbReference type="EMBL" id="TXI29152.1"/>
    </source>
</evidence>
<dbReference type="InterPro" id="IPR036890">
    <property type="entry name" value="HATPase_C_sf"/>
</dbReference>
<keyword evidence="14" id="KW-0812">Transmembrane</keyword>
<evidence type="ECO:0000313" key="18">
    <source>
        <dbReference type="Proteomes" id="UP000321055"/>
    </source>
</evidence>
<evidence type="ECO:0000256" key="2">
    <source>
        <dbReference type="ARBA" id="ARBA00012438"/>
    </source>
</evidence>
<dbReference type="PANTHER" id="PTHR45339">
    <property type="entry name" value="HYBRID SIGNAL TRANSDUCTION HISTIDINE KINASE J"/>
    <property type="match status" value="1"/>
</dbReference>
<feature type="transmembrane region" description="Helical" evidence="14">
    <location>
        <begin position="157"/>
        <end position="177"/>
    </location>
</feature>
<sequence>MSFGRRNKRILKHTKSFWSDPEVASLERVRISTNQDMAGRMRWGGMFYVLCCSAIILTSPVLGAQPYSVVFVMIFLALAILRLVIYKQVTGLHLRSQSRIEWSISAIYIATSFTWGVFLSWIFLSIDVIDNGAILAIISTVGFIAGGIAATSPRIRIMLAFALLVYAPSLISLVLFIPDDSGWVMLIIGLAYFIFSVHNGKLQHENYWIARQQAVQLEKQAVDLEQARLQAENANRAKSAFLAAMSHEIRTPMNGVLGMTEILATTRLNPEQVNHLNVIRNSGRTLLRIIDDILDFAKIEAHKLSIVNRSFDLPELINEVHALFRTKAKETSLNFTVSFECSPSHHLIGDPDRIKQILFNLLGNAFKFTQQGEVKLLIGCTEIADRSGIELELTVTDTGIGISTEHQACLFQEFSQVGEATQHIRGTGLGLAITRSLLSLMEGSITVSSQIGVGSRFCAHLPLRYEIAGAAIVKPSQLPQMQPKTVTENRPCILVVEDNDVNQLVSKAMLERLNCEVTLVNNGLEAVDAFSSRRFDLILMDCNMPVMDGFEATRQIRALEQKKNLSPVPIVALTAHALDHIKQECFAAGMDGHLSKPFDVAQLDKILQQFSSIQLSQQQDRKNSV</sequence>
<feature type="transmembrane region" description="Helical" evidence="14">
    <location>
        <begin position="106"/>
        <end position="126"/>
    </location>
</feature>
<accession>A0A5C7VXD3</accession>
<keyword evidence="14" id="KW-1133">Transmembrane helix</keyword>
<evidence type="ECO:0000256" key="13">
    <source>
        <dbReference type="PROSITE-ProRule" id="PRU00169"/>
    </source>
</evidence>
<dbReference type="InterPro" id="IPR003661">
    <property type="entry name" value="HisK_dim/P_dom"/>
</dbReference>
<dbReference type="PROSITE" id="PS50109">
    <property type="entry name" value="HIS_KIN"/>
    <property type="match status" value="1"/>
</dbReference>
<keyword evidence="6" id="KW-0418">Kinase</keyword>
<dbReference type="SUPFAM" id="SSF47384">
    <property type="entry name" value="Homodimeric domain of signal transducing histidine kinase"/>
    <property type="match status" value="1"/>
</dbReference>
<evidence type="ECO:0000256" key="10">
    <source>
        <dbReference type="ARBA" id="ARBA00064003"/>
    </source>
</evidence>
<organism evidence="17 18">
    <name type="scientific">Nitrosomonas oligotropha</name>
    <dbReference type="NCBI Taxonomy" id="42354"/>
    <lineage>
        <taxon>Bacteria</taxon>
        <taxon>Pseudomonadati</taxon>
        <taxon>Pseudomonadota</taxon>
        <taxon>Betaproteobacteria</taxon>
        <taxon>Nitrosomonadales</taxon>
        <taxon>Nitrosomonadaceae</taxon>
        <taxon>Nitrosomonas</taxon>
    </lineage>
</organism>
<dbReference type="AlphaFoldDB" id="A0A5C7VXD3"/>
<dbReference type="PROSITE" id="PS50110">
    <property type="entry name" value="RESPONSE_REGULATORY"/>
    <property type="match status" value="1"/>
</dbReference>
<dbReference type="FunFam" id="1.10.287.130:FF:000002">
    <property type="entry name" value="Two-component osmosensing histidine kinase"/>
    <property type="match status" value="1"/>
</dbReference>